<dbReference type="AlphaFoldDB" id="A0A9N8ZQF7"/>
<accession>A0A9N8ZQF7</accession>
<evidence type="ECO:0000256" key="1">
    <source>
        <dbReference type="ARBA" id="ARBA00004123"/>
    </source>
</evidence>
<feature type="active site" description="Proton donor/acceptor" evidence="10">
    <location>
        <position position="278"/>
    </location>
</feature>
<evidence type="ECO:0000256" key="7">
    <source>
        <dbReference type="ARBA" id="ARBA00023315"/>
    </source>
</evidence>
<dbReference type="PANTHER" id="PTHR12046">
    <property type="entry name" value="HISTONE ACETYLTRANSFERASE TYPE B CATALYTIC SUBUNIT"/>
    <property type="match status" value="1"/>
</dbReference>
<comment type="subcellular location">
    <subcellularLocation>
        <location evidence="9">Cytoplasm</location>
    </subcellularLocation>
    <subcellularLocation>
        <location evidence="1 9">Nucleus</location>
    </subcellularLocation>
</comment>
<evidence type="ECO:0000256" key="5">
    <source>
        <dbReference type="ARBA" id="ARBA00022679"/>
    </source>
</evidence>
<proteinExistence type="inferred from homology"/>
<dbReference type="PIRSF" id="PIRSF038084">
    <property type="entry name" value="HAT-B_cat"/>
    <property type="match status" value="1"/>
</dbReference>
<name>A0A9N8ZQF7_9GLOM</name>
<dbReference type="EC" id="2.3.1.48" evidence="3 9"/>
<comment type="similarity">
    <text evidence="2 9">Belongs to the HAT1 family.</text>
</comment>
<evidence type="ECO:0000256" key="9">
    <source>
        <dbReference type="PIRNR" id="PIRNR038084"/>
    </source>
</evidence>
<dbReference type="Gene3D" id="3.90.360.10">
    <property type="entry name" value="Histone acetyl transferase 1 (HAT1), N-terminal domain"/>
    <property type="match status" value="1"/>
</dbReference>
<keyword evidence="13" id="KW-0175">Coiled coil</keyword>
<feature type="domain" description="Histone acetyl transferase HAT1 N-terminal" evidence="14">
    <location>
        <begin position="13"/>
        <end position="171"/>
    </location>
</feature>
<evidence type="ECO:0000256" key="3">
    <source>
        <dbReference type="ARBA" id="ARBA00013184"/>
    </source>
</evidence>
<evidence type="ECO:0000256" key="10">
    <source>
        <dbReference type="PIRSR" id="PIRSR038084-1"/>
    </source>
</evidence>
<comment type="function">
    <text evidence="9">Catalytic component of the histone acetylase B (HAT-B) complex. Has intrinsic substrate specificity that modifies lysine in recognition sequence GXGKXG. Involved in DNA double-strand break repair.</text>
</comment>
<dbReference type="Gene3D" id="1.10.10.390">
    <property type="match status" value="1"/>
</dbReference>
<gene>
    <name evidence="15" type="ORF">AGERDE_LOCUS4404</name>
</gene>
<evidence type="ECO:0000313" key="15">
    <source>
        <dbReference type="EMBL" id="CAG8504210.1"/>
    </source>
</evidence>
<feature type="coiled-coil region" evidence="13">
    <location>
        <begin position="369"/>
        <end position="396"/>
    </location>
</feature>
<dbReference type="InterPro" id="IPR017380">
    <property type="entry name" value="Hist_AcTrfase_B-typ_cat-su"/>
</dbReference>
<dbReference type="InterPro" id="IPR013523">
    <property type="entry name" value="Hist_AcTrfase_HAT1_C"/>
</dbReference>
<feature type="region of interest" description="Interaction with histone H4 N-terminus" evidence="11">
    <location>
        <begin position="209"/>
        <end position="211"/>
    </location>
</feature>
<evidence type="ECO:0000256" key="2">
    <source>
        <dbReference type="ARBA" id="ARBA00010543"/>
    </source>
</evidence>
<feature type="binding site" evidence="11">
    <location>
        <begin position="243"/>
        <end position="245"/>
    </location>
    <ligand>
        <name>acetyl-CoA</name>
        <dbReference type="ChEBI" id="CHEBI:57288"/>
    </ligand>
</feature>
<dbReference type="GO" id="GO:0000781">
    <property type="term" value="C:chromosome, telomeric region"/>
    <property type="evidence" value="ECO:0007669"/>
    <property type="project" value="GOC"/>
</dbReference>
<evidence type="ECO:0000313" key="16">
    <source>
        <dbReference type="Proteomes" id="UP000789831"/>
    </source>
</evidence>
<dbReference type="Pfam" id="PF21184">
    <property type="entry name" value="HAT1_C_fung"/>
    <property type="match status" value="1"/>
</dbReference>
<keyword evidence="6 9" id="KW-0539">Nucleus</keyword>
<feature type="binding site" evidence="11">
    <location>
        <position position="281"/>
    </location>
    <ligand>
        <name>acetyl-CoA</name>
        <dbReference type="ChEBI" id="CHEBI:57288"/>
    </ligand>
</feature>
<evidence type="ECO:0000256" key="12">
    <source>
        <dbReference type="PIRSR" id="PIRSR038084-3"/>
    </source>
</evidence>
<keyword evidence="16" id="KW-1185">Reference proteome</keyword>
<organism evidence="15 16">
    <name type="scientific">Ambispora gerdemannii</name>
    <dbReference type="NCBI Taxonomy" id="144530"/>
    <lineage>
        <taxon>Eukaryota</taxon>
        <taxon>Fungi</taxon>
        <taxon>Fungi incertae sedis</taxon>
        <taxon>Mucoromycota</taxon>
        <taxon>Glomeromycotina</taxon>
        <taxon>Glomeromycetes</taxon>
        <taxon>Archaeosporales</taxon>
        <taxon>Ambisporaceae</taxon>
        <taxon>Ambispora</taxon>
    </lineage>
</organism>
<evidence type="ECO:0000256" key="6">
    <source>
        <dbReference type="ARBA" id="ARBA00023242"/>
    </source>
</evidence>
<protein>
    <recommendedName>
        <fullName evidence="4 9">Histone acetyltransferase type B catalytic subunit</fullName>
        <ecNumber evidence="3 9">2.3.1.48</ecNumber>
    </recommendedName>
</protein>
<dbReference type="InterPro" id="IPR019467">
    <property type="entry name" value="Hat1_N"/>
</dbReference>
<keyword evidence="5 9" id="KW-0808">Transferase</keyword>
<dbReference type="Pfam" id="PF10394">
    <property type="entry name" value="Hat1_N"/>
    <property type="match status" value="1"/>
</dbReference>
<dbReference type="GO" id="GO:0042393">
    <property type="term" value="F:histone binding"/>
    <property type="evidence" value="ECO:0007669"/>
    <property type="project" value="InterPro"/>
</dbReference>
<keyword evidence="9" id="KW-0963">Cytoplasm</keyword>
<dbReference type="GO" id="GO:0005634">
    <property type="term" value="C:nucleus"/>
    <property type="evidence" value="ECO:0007669"/>
    <property type="project" value="UniProtKB-SubCell"/>
</dbReference>
<dbReference type="EMBL" id="CAJVPL010000503">
    <property type="protein sequence ID" value="CAG8504210.1"/>
    <property type="molecule type" value="Genomic_DNA"/>
</dbReference>
<dbReference type="InterPro" id="IPR037113">
    <property type="entry name" value="Hat1_N_sf"/>
</dbReference>
<dbReference type="GO" id="GO:0031509">
    <property type="term" value="P:subtelomeric heterochromatin formation"/>
    <property type="evidence" value="ECO:0007669"/>
    <property type="project" value="InterPro"/>
</dbReference>
<dbReference type="InterPro" id="IPR016181">
    <property type="entry name" value="Acyl_CoA_acyltransferase"/>
</dbReference>
<feature type="site" description="Interaction with histone H4 N-terminus" evidence="12">
    <location>
        <position position="183"/>
    </location>
</feature>
<dbReference type="SUPFAM" id="SSF55729">
    <property type="entry name" value="Acyl-CoA N-acyltransferases (Nat)"/>
    <property type="match status" value="1"/>
</dbReference>
<evidence type="ECO:0000259" key="14">
    <source>
        <dbReference type="Pfam" id="PF10394"/>
    </source>
</evidence>
<sequence length="397" mass="47240">MNNASTTKVSTEWLCNSNEAVEIQLHQSNYKDRFSPNFTYPIFGKHEQIYGYKNLKIKLYYASGSLSTYFNVSFDQKITEITPVAQPDDVIGKIKEFIPKDFTTNYDTFLNIVESDSLNFRPMGEKIDEYYTRRNDNGDDTVYEIYKTNFNTPKFKEFHRRLQIFALFYIEGASYIDEDDEKWEIALLFEKKNTSGTHIYNLVGYCTMYAYFYCDRGKITSVEKSLPQNSTLSHDIRMRISQFLILPPYQSQGHGNKLYQSLYQSFLANSLIKEITVEDPNEPFQDLRDKNDLRYLIDSKLLENIQLPVDKQAVENTRHKCRLNKRQMARCLEIYLLRKLNKTNEKSYKNYRLHVKERLFRHNEDALNQLSREERLQKLEETYRDVEDDYQRILLLL</sequence>
<evidence type="ECO:0000256" key="4">
    <source>
        <dbReference type="ARBA" id="ARBA00021268"/>
    </source>
</evidence>
<evidence type="ECO:0000256" key="11">
    <source>
        <dbReference type="PIRSR" id="PIRSR038084-2"/>
    </source>
</evidence>
<dbReference type="GO" id="GO:0005737">
    <property type="term" value="C:cytoplasm"/>
    <property type="evidence" value="ECO:0007669"/>
    <property type="project" value="UniProtKB-SubCell"/>
</dbReference>
<dbReference type="Gene3D" id="3.40.630.30">
    <property type="match status" value="1"/>
</dbReference>
<comment type="caution">
    <text evidence="15">The sequence shown here is derived from an EMBL/GenBank/DDBJ whole genome shotgun (WGS) entry which is preliminary data.</text>
</comment>
<evidence type="ECO:0000256" key="8">
    <source>
        <dbReference type="ARBA" id="ARBA00048017"/>
    </source>
</evidence>
<evidence type="ECO:0000256" key="13">
    <source>
        <dbReference type="SAM" id="Coils"/>
    </source>
</evidence>
<comment type="subunit">
    <text evidence="9">Component of the HAT-B complex composed of at least HAT1 and HAT2. The HAT-B complex binds to histone H4 tail.</text>
</comment>
<dbReference type="Proteomes" id="UP000789831">
    <property type="component" value="Unassembled WGS sequence"/>
</dbReference>
<dbReference type="GO" id="GO:0004402">
    <property type="term" value="F:histone acetyltransferase activity"/>
    <property type="evidence" value="ECO:0007669"/>
    <property type="project" value="UniProtKB-UniRule"/>
</dbReference>
<reference evidence="15" key="1">
    <citation type="submission" date="2021-06" db="EMBL/GenBank/DDBJ databases">
        <authorList>
            <person name="Kallberg Y."/>
            <person name="Tangrot J."/>
            <person name="Rosling A."/>
        </authorList>
    </citation>
    <scope>NUCLEOTIDE SEQUENCE</scope>
    <source>
        <strain evidence="15">MT106</strain>
    </source>
</reference>
<keyword evidence="7 9" id="KW-0012">Acyltransferase</keyword>
<comment type="catalytic activity">
    <reaction evidence="8 9">
        <text>L-lysyl-[protein] + acetyl-CoA = N(6)-acetyl-L-lysyl-[protein] + CoA + H(+)</text>
        <dbReference type="Rhea" id="RHEA:45948"/>
        <dbReference type="Rhea" id="RHEA-COMP:9752"/>
        <dbReference type="Rhea" id="RHEA-COMP:10731"/>
        <dbReference type="ChEBI" id="CHEBI:15378"/>
        <dbReference type="ChEBI" id="CHEBI:29969"/>
        <dbReference type="ChEBI" id="CHEBI:57287"/>
        <dbReference type="ChEBI" id="CHEBI:57288"/>
        <dbReference type="ChEBI" id="CHEBI:61930"/>
        <dbReference type="EC" id="2.3.1.48"/>
    </reaction>
</comment>
<dbReference type="OrthoDB" id="10253098at2759"/>